<organism evidence="10 11">
    <name type="scientific">Thioalkalivibrio sulfidiphilus (strain HL-EbGR7)</name>
    <dbReference type="NCBI Taxonomy" id="396588"/>
    <lineage>
        <taxon>Bacteria</taxon>
        <taxon>Pseudomonadati</taxon>
        <taxon>Pseudomonadota</taxon>
        <taxon>Gammaproteobacteria</taxon>
        <taxon>Chromatiales</taxon>
        <taxon>Ectothiorhodospiraceae</taxon>
        <taxon>Thioalkalivibrio</taxon>
    </lineage>
</organism>
<gene>
    <name evidence="7" type="primary">rsmA</name>
    <name evidence="7" type="synonym">ksgA</name>
    <name evidence="10" type="ordered locus">Tgr7_2718</name>
</gene>
<evidence type="ECO:0000313" key="10">
    <source>
        <dbReference type="EMBL" id="ACL73793.1"/>
    </source>
</evidence>
<dbReference type="KEGG" id="tgr:Tgr7_2718"/>
<dbReference type="InterPro" id="IPR029063">
    <property type="entry name" value="SAM-dependent_MTases_sf"/>
</dbReference>
<dbReference type="HAMAP" id="MF_00607">
    <property type="entry name" value="16SrRNA_methyltr_A"/>
    <property type="match status" value="1"/>
</dbReference>
<dbReference type="AlphaFoldDB" id="B8GMX8"/>
<feature type="binding site" evidence="7 8">
    <location>
        <position position="16"/>
    </location>
    <ligand>
        <name>S-adenosyl-L-methionine</name>
        <dbReference type="ChEBI" id="CHEBI:59789"/>
    </ligand>
</feature>
<comment type="function">
    <text evidence="7">Specifically dimethylates two adjacent adenosines (A1518 and A1519) in the loop of a conserved hairpin near the 3'-end of 16S rRNA in the 30S particle. May play a critical role in biogenesis of 30S subunits.</text>
</comment>
<keyword evidence="11" id="KW-1185">Reference proteome</keyword>
<keyword evidence="4 7" id="KW-0808">Transferase</keyword>
<keyword evidence="1 7" id="KW-0963">Cytoplasm</keyword>
<feature type="binding site" evidence="7 8">
    <location>
        <position position="108"/>
    </location>
    <ligand>
        <name>S-adenosyl-L-methionine</name>
        <dbReference type="ChEBI" id="CHEBI:59789"/>
    </ligand>
</feature>
<evidence type="ECO:0000313" key="11">
    <source>
        <dbReference type="Proteomes" id="UP000002383"/>
    </source>
</evidence>
<name>B8GMX8_THISH</name>
<evidence type="ECO:0000256" key="1">
    <source>
        <dbReference type="ARBA" id="ARBA00022490"/>
    </source>
</evidence>
<feature type="binding site" evidence="7 8">
    <location>
        <position position="14"/>
    </location>
    <ligand>
        <name>S-adenosyl-L-methionine</name>
        <dbReference type="ChEBI" id="CHEBI:59789"/>
    </ligand>
</feature>
<dbReference type="HOGENOM" id="CLU_041220_0_1_6"/>
<dbReference type="Pfam" id="PF00398">
    <property type="entry name" value="RrnaAD"/>
    <property type="match status" value="1"/>
</dbReference>
<evidence type="ECO:0000259" key="9">
    <source>
        <dbReference type="SMART" id="SM00650"/>
    </source>
</evidence>
<evidence type="ECO:0000256" key="4">
    <source>
        <dbReference type="ARBA" id="ARBA00022679"/>
    </source>
</evidence>
<evidence type="ECO:0000256" key="2">
    <source>
        <dbReference type="ARBA" id="ARBA00022552"/>
    </source>
</evidence>
<dbReference type="InterPro" id="IPR020596">
    <property type="entry name" value="rRNA_Ade_Mease_Trfase_CS"/>
</dbReference>
<comment type="catalytic activity">
    <reaction evidence="7">
        <text>adenosine(1518)/adenosine(1519) in 16S rRNA + 4 S-adenosyl-L-methionine = N(6)-dimethyladenosine(1518)/N(6)-dimethyladenosine(1519) in 16S rRNA + 4 S-adenosyl-L-homocysteine + 4 H(+)</text>
        <dbReference type="Rhea" id="RHEA:19609"/>
        <dbReference type="Rhea" id="RHEA-COMP:10232"/>
        <dbReference type="Rhea" id="RHEA-COMP:10233"/>
        <dbReference type="ChEBI" id="CHEBI:15378"/>
        <dbReference type="ChEBI" id="CHEBI:57856"/>
        <dbReference type="ChEBI" id="CHEBI:59789"/>
        <dbReference type="ChEBI" id="CHEBI:74411"/>
        <dbReference type="ChEBI" id="CHEBI:74493"/>
        <dbReference type="EC" id="2.1.1.182"/>
    </reaction>
</comment>
<proteinExistence type="inferred from homology"/>
<dbReference type="NCBIfam" id="TIGR00755">
    <property type="entry name" value="ksgA"/>
    <property type="match status" value="1"/>
</dbReference>
<dbReference type="GO" id="GO:0005829">
    <property type="term" value="C:cytosol"/>
    <property type="evidence" value="ECO:0007669"/>
    <property type="project" value="TreeGrafter"/>
</dbReference>
<evidence type="ECO:0000256" key="6">
    <source>
        <dbReference type="ARBA" id="ARBA00022884"/>
    </source>
</evidence>
<dbReference type="Gene3D" id="3.40.50.150">
    <property type="entry name" value="Vaccinia Virus protein VP39"/>
    <property type="match status" value="1"/>
</dbReference>
<dbReference type="InterPro" id="IPR023165">
    <property type="entry name" value="rRNA_Ade_diMease-like_C"/>
</dbReference>
<dbReference type="GO" id="GO:0003723">
    <property type="term" value="F:RNA binding"/>
    <property type="evidence" value="ECO:0007669"/>
    <property type="project" value="UniProtKB-UniRule"/>
</dbReference>
<feature type="domain" description="Ribosomal RNA adenine methylase transferase N-terminal" evidence="9">
    <location>
        <begin position="21"/>
        <end position="193"/>
    </location>
</feature>
<dbReference type="InterPro" id="IPR011530">
    <property type="entry name" value="rRNA_adenine_dimethylase"/>
</dbReference>
<dbReference type="FunFam" id="1.10.8.100:FF:000001">
    <property type="entry name" value="Ribosomal RNA small subunit methyltransferase A"/>
    <property type="match status" value="1"/>
</dbReference>
<dbReference type="GO" id="GO:0052908">
    <property type="term" value="F:16S rRNA (adenine(1518)-N(6)/adenine(1519)-N(6))-dimethyltransferase activity"/>
    <property type="evidence" value="ECO:0007669"/>
    <property type="project" value="UniProtKB-EC"/>
</dbReference>
<sequence>MSESHIPRKRFGQHFLHETAIIERMVAAIAPRPGEALVEIGPGLGALTAPLLERCRVLHVVELDRDVIPPLVERCQGLGELRVHQADALRFDFATLAPEGGQLRVVGNLPYNISTPLIFHLLKSAPRIRDMHFLLQKEVVDRLAAAPNTRDYGRLSVMTQYHCRAEALFRVGPGAFRPPPKVDSAYVRLTPWETLPHPAADEALFASLVNQAFTQRRKTLRNAVRGMADADTIEAAGLDPAARPETLSVAQFVALANRIHALRSELA</sequence>
<dbReference type="eggNOG" id="COG0030">
    <property type="taxonomic scope" value="Bacteria"/>
</dbReference>
<keyword evidence="6 7" id="KW-0694">RNA-binding</keyword>
<dbReference type="PANTHER" id="PTHR11727">
    <property type="entry name" value="DIMETHYLADENOSINE TRANSFERASE"/>
    <property type="match status" value="1"/>
</dbReference>
<comment type="similarity">
    <text evidence="7">Belongs to the class I-like SAM-binding methyltransferase superfamily. rRNA adenine N(6)-methyltransferase family. RsmA subfamily.</text>
</comment>
<dbReference type="InterPro" id="IPR001737">
    <property type="entry name" value="KsgA/Erm"/>
</dbReference>
<dbReference type="PANTHER" id="PTHR11727:SF7">
    <property type="entry name" value="DIMETHYLADENOSINE TRANSFERASE-RELATED"/>
    <property type="match status" value="1"/>
</dbReference>
<evidence type="ECO:0000256" key="8">
    <source>
        <dbReference type="PROSITE-ProRule" id="PRU01026"/>
    </source>
</evidence>
<dbReference type="SUPFAM" id="SSF53335">
    <property type="entry name" value="S-adenosyl-L-methionine-dependent methyltransferases"/>
    <property type="match status" value="1"/>
</dbReference>
<evidence type="ECO:0000256" key="3">
    <source>
        <dbReference type="ARBA" id="ARBA00022603"/>
    </source>
</evidence>
<dbReference type="InterPro" id="IPR020598">
    <property type="entry name" value="rRNA_Ade_methylase_Trfase_N"/>
</dbReference>
<evidence type="ECO:0000256" key="5">
    <source>
        <dbReference type="ARBA" id="ARBA00022691"/>
    </source>
</evidence>
<dbReference type="EC" id="2.1.1.182" evidence="7"/>
<dbReference type="PROSITE" id="PS51689">
    <property type="entry name" value="SAM_RNA_A_N6_MT"/>
    <property type="match status" value="1"/>
</dbReference>
<keyword evidence="2 7" id="KW-0698">rRNA processing</keyword>
<comment type="subcellular location">
    <subcellularLocation>
        <location evidence="7">Cytoplasm</location>
    </subcellularLocation>
</comment>
<dbReference type="Proteomes" id="UP000002383">
    <property type="component" value="Chromosome"/>
</dbReference>
<dbReference type="EMBL" id="CP001339">
    <property type="protein sequence ID" value="ACL73793.1"/>
    <property type="molecule type" value="Genomic_DNA"/>
</dbReference>
<keyword evidence="3 7" id="KW-0489">Methyltransferase</keyword>
<feature type="binding site" evidence="7 8">
    <location>
        <position position="87"/>
    </location>
    <ligand>
        <name>S-adenosyl-L-methionine</name>
        <dbReference type="ChEBI" id="CHEBI:59789"/>
    </ligand>
</feature>
<accession>B8GMX8</accession>
<evidence type="ECO:0000256" key="7">
    <source>
        <dbReference type="HAMAP-Rule" id="MF_00607"/>
    </source>
</evidence>
<dbReference type="Gene3D" id="1.10.8.100">
    <property type="entry name" value="Ribosomal RNA adenine dimethylase-like, domain 2"/>
    <property type="match status" value="1"/>
</dbReference>
<keyword evidence="5 7" id="KW-0949">S-adenosyl-L-methionine</keyword>
<protein>
    <recommendedName>
        <fullName evidence="7">Ribosomal RNA small subunit methyltransferase A</fullName>
        <ecNumber evidence="7">2.1.1.182</ecNumber>
    </recommendedName>
    <alternativeName>
        <fullName evidence="7">16S rRNA (adenine(1518)-N(6)/adenine(1519)-N(6))-dimethyltransferase</fullName>
    </alternativeName>
    <alternativeName>
        <fullName evidence="7">16S rRNA dimethyladenosine transferase</fullName>
    </alternativeName>
    <alternativeName>
        <fullName evidence="7">16S rRNA dimethylase</fullName>
    </alternativeName>
    <alternativeName>
        <fullName evidence="7">S-adenosylmethionine-6-N', N'-adenosyl(rRNA) dimethyltransferase</fullName>
    </alternativeName>
</protein>
<feature type="binding site" evidence="7 8">
    <location>
        <position position="41"/>
    </location>
    <ligand>
        <name>S-adenosyl-L-methionine</name>
        <dbReference type="ChEBI" id="CHEBI:59789"/>
    </ligand>
</feature>
<reference evidence="10 11" key="1">
    <citation type="journal article" date="2011" name="Stand. Genomic Sci.">
        <title>Complete genome sequence of 'Thioalkalivibrio sulfidophilus' HL-EbGr7.</title>
        <authorList>
            <person name="Muyzer G."/>
            <person name="Sorokin D.Y."/>
            <person name="Mavromatis K."/>
            <person name="Lapidus A."/>
            <person name="Clum A."/>
            <person name="Ivanova N."/>
            <person name="Pati A."/>
            <person name="d'Haeseleer P."/>
            <person name="Woyke T."/>
            <person name="Kyrpides N.C."/>
        </authorList>
    </citation>
    <scope>NUCLEOTIDE SEQUENCE [LARGE SCALE GENOMIC DNA]</scope>
    <source>
        <strain evidence="10 11">HL-EbGR7</strain>
    </source>
</reference>
<dbReference type="STRING" id="396588.Tgr7_2718"/>
<dbReference type="OrthoDB" id="9814755at2"/>
<dbReference type="RefSeq" id="WP_012639268.1">
    <property type="nucleotide sequence ID" value="NC_011901.1"/>
</dbReference>
<dbReference type="SMART" id="SM00650">
    <property type="entry name" value="rADc"/>
    <property type="match status" value="1"/>
</dbReference>
<dbReference type="PROSITE" id="PS01131">
    <property type="entry name" value="RRNA_A_DIMETH"/>
    <property type="match status" value="1"/>
</dbReference>
<feature type="binding site" evidence="7 8">
    <location>
        <position position="62"/>
    </location>
    <ligand>
        <name>S-adenosyl-L-methionine</name>
        <dbReference type="ChEBI" id="CHEBI:59789"/>
    </ligand>
</feature>